<feature type="region of interest" description="Disordered" evidence="1">
    <location>
        <begin position="1"/>
        <end position="42"/>
    </location>
</feature>
<feature type="compositionally biased region" description="Basic and acidic residues" evidence="1">
    <location>
        <begin position="11"/>
        <end position="23"/>
    </location>
</feature>
<accession>A0A3M3ES52</accession>
<dbReference type="Proteomes" id="UP000270661">
    <property type="component" value="Unassembled WGS sequence"/>
</dbReference>
<organism evidence="2 3">
    <name type="scientific">Pseudomonas corrugata</name>
    <dbReference type="NCBI Taxonomy" id="47879"/>
    <lineage>
        <taxon>Bacteria</taxon>
        <taxon>Pseudomonadati</taxon>
        <taxon>Pseudomonadota</taxon>
        <taxon>Gammaproteobacteria</taxon>
        <taxon>Pseudomonadales</taxon>
        <taxon>Pseudomonadaceae</taxon>
        <taxon>Pseudomonas</taxon>
    </lineage>
</organism>
<protein>
    <submittedName>
        <fullName evidence="2">Uncharacterized protein</fullName>
    </submittedName>
</protein>
<evidence type="ECO:0000313" key="3">
    <source>
        <dbReference type="Proteomes" id="UP000270661"/>
    </source>
</evidence>
<proteinExistence type="predicted"/>
<comment type="caution">
    <text evidence="2">The sequence shown here is derived from an EMBL/GenBank/DDBJ whole genome shotgun (WGS) entry which is preliminary data.</text>
</comment>
<gene>
    <name evidence="2" type="ORF">ALQ77_03699</name>
</gene>
<evidence type="ECO:0000256" key="1">
    <source>
        <dbReference type="SAM" id="MobiDB-lite"/>
    </source>
</evidence>
<name>A0A3M3ES52_9PSED</name>
<reference evidence="2 3" key="1">
    <citation type="submission" date="2018-08" db="EMBL/GenBank/DDBJ databases">
        <title>Recombination of ecologically and evolutionarily significant loci maintains genetic cohesion in the Pseudomonas syringae species complex.</title>
        <authorList>
            <person name="Dillon M."/>
            <person name="Thakur S."/>
            <person name="Almeida R.N.D."/>
            <person name="Weir B.S."/>
            <person name="Guttman D.S."/>
        </authorList>
    </citation>
    <scope>NUCLEOTIDE SEQUENCE [LARGE SCALE GENOMIC DNA]</scope>
    <source>
        <strain evidence="2 3">NCPPB2445</strain>
    </source>
</reference>
<dbReference type="AlphaFoldDB" id="A0A3M3ES52"/>
<evidence type="ECO:0000313" key="2">
    <source>
        <dbReference type="EMBL" id="RMM52463.1"/>
    </source>
</evidence>
<keyword evidence="3" id="KW-1185">Reference proteome</keyword>
<sequence>MAGGFLQGVGKTHEGDSSDRTDSVKGSVGLDNHLPAPGPVGDEQSLAILDLSEKRGEIHRQAIPQNECHVADARMPT</sequence>
<dbReference type="EMBL" id="RBOJ01000047">
    <property type="protein sequence ID" value="RMM52463.1"/>
    <property type="molecule type" value="Genomic_DNA"/>
</dbReference>